<dbReference type="Gene3D" id="3.30.2180.10">
    <property type="entry name" value="ATP12-like"/>
    <property type="match status" value="1"/>
</dbReference>
<reference evidence="6" key="1">
    <citation type="submission" date="2021-01" db="EMBL/GenBank/DDBJ databases">
        <authorList>
            <person name="Corre E."/>
            <person name="Pelletier E."/>
            <person name="Niang G."/>
            <person name="Scheremetjew M."/>
            <person name="Finn R."/>
            <person name="Kale V."/>
            <person name="Holt S."/>
            <person name="Cochrane G."/>
            <person name="Meng A."/>
            <person name="Brown T."/>
            <person name="Cohen L."/>
        </authorList>
    </citation>
    <scope>NUCLEOTIDE SEQUENCE</scope>
    <source>
        <strain evidence="6">PLY429</strain>
    </source>
</reference>
<dbReference type="Gene3D" id="1.10.3580.10">
    <property type="entry name" value="ATP12 ATPase"/>
    <property type="match status" value="1"/>
</dbReference>
<dbReference type="InterPro" id="IPR011419">
    <property type="entry name" value="ATP12_ATP_synth-F1-assembly"/>
</dbReference>
<accession>A0A7S1X745</accession>
<dbReference type="PANTHER" id="PTHR21013">
    <property type="entry name" value="ATP SYNTHASE MITOCHONDRIAL F1 COMPLEX ASSEMBLY FACTOR 2/ATP12 PROTEIN, MITOCHONDRIAL PRECURSOR"/>
    <property type="match status" value="1"/>
</dbReference>
<keyword evidence="3" id="KW-0809">Transit peptide</keyword>
<evidence type="ECO:0000313" key="6">
    <source>
        <dbReference type="EMBL" id="CAD9212334.1"/>
    </source>
</evidence>
<dbReference type="SUPFAM" id="SSF160909">
    <property type="entry name" value="ATP12-like"/>
    <property type="match status" value="1"/>
</dbReference>
<organism evidence="6">
    <name type="scientific">Tetraselmis chuii</name>
    <dbReference type="NCBI Taxonomy" id="63592"/>
    <lineage>
        <taxon>Eukaryota</taxon>
        <taxon>Viridiplantae</taxon>
        <taxon>Chlorophyta</taxon>
        <taxon>core chlorophytes</taxon>
        <taxon>Chlorodendrophyceae</taxon>
        <taxon>Chlorodendrales</taxon>
        <taxon>Chlorodendraceae</taxon>
        <taxon>Tetraselmis</taxon>
    </lineage>
</organism>
<keyword evidence="5" id="KW-0143">Chaperone</keyword>
<dbReference type="Pfam" id="PF07542">
    <property type="entry name" value="ATP12"/>
    <property type="match status" value="1"/>
</dbReference>
<comment type="subcellular location">
    <subcellularLocation>
        <location evidence="1">Mitochondrion</location>
    </subcellularLocation>
</comment>
<dbReference type="GO" id="GO:0005739">
    <property type="term" value="C:mitochondrion"/>
    <property type="evidence" value="ECO:0007669"/>
    <property type="project" value="UniProtKB-SubCell"/>
</dbReference>
<dbReference type="PANTHER" id="PTHR21013:SF10">
    <property type="entry name" value="ATP SYNTHASE MITOCHONDRIAL F1 COMPLEX ASSEMBLY FACTOR 2"/>
    <property type="match status" value="1"/>
</dbReference>
<sequence length="265" mass="29438">MLISRARGAGELVAAITQTLRGFASGGSRQDGLLPRLYKNVAVQQAEQGWVVMLDGRQLKTPGKNNLVLPTQTLAMAIAAEWEYQDARSIRPFTMPLMSLAATAIDQPKPRELVIGSMMEYLHTDSLCLREEDHRKLSNLQDKIYAPVFEFYEKDMKLALKTTTAIFGVDQSPETTEAIKSYMNGLDSWDLACLESLSAAARSVLIGVAQMHGIVTPESALKLARLEENYQMEEWGLVEGGHDIDEADYAVRVTAPLVFQQFLKE</sequence>
<evidence type="ECO:0008006" key="7">
    <source>
        <dbReference type="Google" id="ProtNLM"/>
    </source>
</evidence>
<name>A0A7S1X745_9CHLO</name>
<gene>
    <name evidence="6" type="ORF">TCHU04912_LOCUS14573</name>
</gene>
<dbReference type="GO" id="GO:0033615">
    <property type="term" value="P:mitochondrial proton-transporting ATP synthase complex assembly"/>
    <property type="evidence" value="ECO:0007669"/>
    <property type="project" value="TreeGrafter"/>
</dbReference>
<dbReference type="AlphaFoldDB" id="A0A7S1X745"/>
<keyword evidence="4" id="KW-0496">Mitochondrion</keyword>
<evidence type="ECO:0000256" key="4">
    <source>
        <dbReference type="ARBA" id="ARBA00023128"/>
    </source>
</evidence>
<evidence type="ECO:0000256" key="2">
    <source>
        <dbReference type="ARBA" id="ARBA00008231"/>
    </source>
</evidence>
<proteinExistence type="inferred from homology"/>
<evidence type="ECO:0000256" key="1">
    <source>
        <dbReference type="ARBA" id="ARBA00004173"/>
    </source>
</evidence>
<protein>
    <recommendedName>
        <fullName evidence="7">ATP synthase mitochondrial F1 complex assembly factor 2</fullName>
    </recommendedName>
</protein>
<dbReference type="EMBL" id="HBGG01028219">
    <property type="protein sequence ID" value="CAD9212334.1"/>
    <property type="molecule type" value="Transcribed_RNA"/>
</dbReference>
<dbReference type="InterPro" id="IPR023335">
    <property type="entry name" value="ATP12_ortho_dom_sf"/>
</dbReference>
<evidence type="ECO:0000256" key="5">
    <source>
        <dbReference type="ARBA" id="ARBA00023186"/>
    </source>
</evidence>
<dbReference type="InterPro" id="IPR042272">
    <property type="entry name" value="ATP12_ATP_synth-F1-assembly_N"/>
</dbReference>
<evidence type="ECO:0000256" key="3">
    <source>
        <dbReference type="ARBA" id="ARBA00022946"/>
    </source>
</evidence>
<comment type="similarity">
    <text evidence="2">Belongs to the ATP12 family.</text>
</comment>